<protein>
    <recommendedName>
        <fullName evidence="5">UDP-N-acetyl-alpha-D-muramoyl-L-alanyl-L-glutamate epimerase</fullName>
    </recommendedName>
</protein>
<dbReference type="InterPro" id="IPR014729">
    <property type="entry name" value="Rossmann-like_a/b/a_fold"/>
</dbReference>
<evidence type="ECO:0000259" key="1">
    <source>
        <dbReference type="Pfam" id="PF26298"/>
    </source>
</evidence>
<dbReference type="Proteomes" id="UP000230767">
    <property type="component" value="Unassembled WGS sequence"/>
</dbReference>
<feature type="domain" description="MurL N-terminal" evidence="2">
    <location>
        <begin position="7"/>
        <end position="299"/>
    </location>
</feature>
<sequence>MKIDFLRKKYPKFVYERYYYKIAQNNLKIFFDFKTDPDIRFKPTLIVKNIDQSCFKKIKKEVLDNLVFHLGLMEIPSYWKATCSPEIEIQAGYLNKDQIKWWKDLIINGMGQFFYENKINWRQPDFLKIESSNRDGFPVGRREAIPVKNSLKDRYLVPVGGGRDSIVTLEDLKKRKKEISCFLVSPTKAARKIVKIDGIRNSVIVGRKIVPALLELNKKGYLNGHTPFTAVLSFLSVFCAILFDYKHIAFSNEKSADEGNVRYLGRVINHQWSKSSEFERRFKNYCKKYLAKNVNYFSFLRPYTELEISKMFTKYPKYFSVFSSCNVASKTGDRWCGECPKCLFVYATLYPFLDYNPPTASSRSLRERAPKKQLLKIFGKDLFENKKLLPIMRALIGKGKPKPLECVGTYKESRLALDLSYKKAAKIGKIPYLLKKYNDLK</sequence>
<gene>
    <name evidence="3" type="ORF">COY73_02165</name>
</gene>
<dbReference type="Pfam" id="PF26298">
    <property type="entry name" value="MurL_epimerase_C"/>
    <property type="match status" value="2"/>
</dbReference>
<dbReference type="Gene3D" id="3.40.50.620">
    <property type="entry name" value="HUPs"/>
    <property type="match status" value="1"/>
</dbReference>
<evidence type="ECO:0000313" key="3">
    <source>
        <dbReference type="EMBL" id="PIY89008.1"/>
    </source>
</evidence>
<evidence type="ECO:0000313" key="4">
    <source>
        <dbReference type="Proteomes" id="UP000230767"/>
    </source>
</evidence>
<dbReference type="InterPro" id="IPR058741">
    <property type="entry name" value="MurL_C"/>
</dbReference>
<feature type="domain" description="MurL C-terminal" evidence="1">
    <location>
        <begin position="321"/>
        <end position="354"/>
    </location>
</feature>
<dbReference type="Pfam" id="PF26299">
    <property type="entry name" value="MurL_N"/>
    <property type="match status" value="1"/>
</dbReference>
<dbReference type="InterPro" id="IPR058740">
    <property type="entry name" value="MurL_N"/>
</dbReference>
<comment type="caution">
    <text evidence="3">The sequence shown here is derived from an EMBL/GenBank/DDBJ whole genome shotgun (WGS) entry which is preliminary data.</text>
</comment>
<name>A0A2M7R652_9BACT</name>
<dbReference type="EMBL" id="PFLW01000055">
    <property type="protein sequence ID" value="PIY89008.1"/>
    <property type="molecule type" value="Genomic_DNA"/>
</dbReference>
<evidence type="ECO:0008006" key="5">
    <source>
        <dbReference type="Google" id="ProtNLM"/>
    </source>
</evidence>
<feature type="domain" description="MurL C-terminal" evidence="1">
    <location>
        <begin position="370"/>
        <end position="423"/>
    </location>
</feature>
<proteinExistence type="predicted"/>
<evidence type="ECO:0000259" key="2">
    <source>
        <dbReference type="Pfam" id="PF26299"/>
    </source>
</evidence>
<reference evidence="4" key="1">
    <citation type="submission" date="2017-09" db="EMBL/GenBank/DDBJ databases">
        <title>Depth-based differentiation of microbial function through sediment-hosted aquifers and enrichment of novel symbionts in the deep terrestrial subsurface.</title>
        <authorList>
            <person name="Probst A.J."/>
            <person name="Ladd B."/>
            <person name="Jarett J.K."/>
            <person name="Geller-Mcgrath D.E."/>
            <person name="Sieber C.M.K."/>
            <person name="Emerson J.B."/>
            <person name="Anantharaman K."/>
            <person name="Thomas B.C."/>
            <person name="Malmstrom R."/>
            <person name="Stieglmeier M."/>
            <person name="Klingl A."/>
            <person name="Woyke T."/>
            <person name="Ryan C.M."/>
            <person name="Banfield J.F."/>
        </authorList>
    </citation>
    <scope>NUCLEOTIDE SEQUENCE [LARGE SCALE GENOMIC DNA]</scope>
</reference>
<organism evidence="3 4">
    <name type="scientific">Candidatus Nealsonbacteria bacterium CG_4_10_14_0_8_um_filter_37_14</name>
    <dbReference type="NCBI Taxonomy" id="1974684"/>
    <lineage>
        <taxon>Bacteria</taxon>
        <taxon>Candidatus Nealsoniibacteriota</taxon>
    </lineage>
</organism>
<dbReference type="AlphaFoldDB" id="A0A2M7R652"/>
<accession>A0A2M7R652</accession>